<evidence type="ECO:0000256" key="2">
    <source>
        <dbReference type="ARBA" id="ARBA00023127"/>
    </source>
</evidence>
<dbReference type="InterPro" id="IPR039361">
    <property type="entry name" value="Cyclin"/>
</dbReference>
<evidence type="ECO:0000256" key="4">
    <source>
        <dbReference type="RuleBase" id="RU000383"/>
    </source>
</evidence>
<evidence type="ECO:0000256" key="3">
    <source>
        <dbReference type="ARBA" id="ARBA00023306"/>
    </source>
</evidence>
<comment type="similarity">
    <text evidence="4">Belongs to the cyclin family.</text>
</comment>
<dbReference type="PANTHER" id="PTHR10177">
    <property type="entry name" value="CYCLINS"/>
    <property type="match status" value="1"/>
</dbReference>
<dbReference type="InterPro" id="IPR046965">
    <property type="entry name" value="Cyclin_A/B-like"/>
</dbReference>
<name>A0A7R8UHP0_HERIL</name>
<evidence type="ECO:0008006" key="9">
    <source>
        <dbReference type="Google" id="ProtNLM"/>
    </source>
</evidence>
<accession>A0A7R8UHP0</accession>
<evidence type="ECO:0000313" key="8">
    <source>
        <dbReference type="Proteomes" id="UP000594454"/>
    </source>
</evidence>
<dbReference type="OMA" id="MWSKMLE"/>
<dbReference type="Gene3D" id="1.10.472.10">
    <property type="entry name" value="Cyclin-like"/>
    <property type="match status" value="2"/>
</dbReference>
<dbReference type="GO" id="GO:0044772">
    <property type="term" value="P:mitotic cell cycle phase transition"/>
    <property type="evidence" value="ECO:0007669"/>
    <property type="project" value="InterPro"/>
</dbReference>
<dbReference type="SUPFAM" id="SSF47954">
    <property type="entry name" value="Cyclin-like"/>
    <property type="match status" value="2"/>
</dbReference>
<sequence length="466" mass="53133">MATFHIHQDPEKENAVHAVQDKVRNMQNAKDRRPTFAVLNNVPMGPRVQHGKATALREIKAGKNQPKVKDVRDENYGYSGKSAVQQTAHVPVEQFKSFSVYEDDPVEKKCGESANISIGAIRVPLKEVSTGDGFAQTPMSLGEAPSPMSIDRSSHLEEIENNKPLIPVTPVRSMRERIFDVEEYQMNILEYYRELERKFRPKSTYMQKQPDINYSMRAILVDWLVEVAEEYRLQNETLCLAVSYVDRFLSFMSVVRVKLQLVGTAAMFVAAKYEEIYPPDVGEFVYITDDTYTKTQVLRMEQVLLKTLSFTLCVPTTVAFISTYSVLMEIPDQLKHLATYLCELSLLEGEPYLRYLPSQVSTAALALARHILEMPMWCSKLEEVTLYSLASVKEVILNLCRTHNLSTSMSQQAIQEKYKSSKYMQVSTIPPVQLSEEQFDCVLKEYEAKAVANENVRKMISSLIFV</sequence>
<dbReference type="FunFam" id="1.10.472.10:FF:000001">
    <property type="entry name" value="G2/mitotic-specific cyclin"/>
    <property type="match status" value="1"/>
</dbReference>
<dbReference type="CDD" id="cd20504">
    <property type="entry name" value="CYCLIN_CCNA_rpt1"/>
    <property type="match status" value="1"/>
</dbReference>
<dbReference type="GO" id="GO:0016538">
    <property type="term" value="F:cyclin-dependent protein serine/threonine kinase regulator activity"/>
    <property type="evidence" value="ECO:0007669"/>
    <property type="project" value="InterPro"/>
</dbReference>
<keyword evidence="2 4" id="KW-0195">Cyclin</keyword>
<dbReference type="SMART" id="SM00385">
    <property type="entry name" value="CYCLIN"/>
    <property type="match status" value="2"/>
</dbReference>
<dbReference type="EMBL" id="LR899010">
    <property type="protein sequence ID" value="CAD7080981.1"/>
    <property type="molecule type" value="Genomic_DNA"/>
</dbReference>
<dbReference type="SMART" id="SM01332">
    <property type="entry name" value="Cyclin_C"/>
    <property type="match status" value="1"/>
</dbReference>
<dbReference type="InterPro" id="IPR013763">
    <property type="entry name" value="Cyclin-like_dom"/>
</dbReference>
<evidence type="ECO:0000256" key="1">
    <source>
        <dbReference type="ARBA" id="ARBA00022618"/>
    </source>
</evidence>
<feature type="domain" description="Cyclin-like" evidence="5">
    <location>
        <begin position="222"/>
        <end position="306"/>
    </location>
</feature>
<dbReference type="InParanoid" id="A0A7R8UHP0"/>
<gene>
    <name evidence="7" type="ORF">HERILL_LOCUS4108</name>
</gene>
<dbReference type="InterPro" id="IPR004367">
    <property type="entry name" value="Cyclin_C-dom"/>
</dbReference>
<dbReference type="Pfam" id="PF00134">
    <property type="entry name" value="Cyclin_N"/>
    <property type="match status" value="1"/>
</dbReference>
<dbReference type="PROSITE" id="PS00292">
    <property type="entry name" value="CYCLINS"/>
    <property type="match status" value="1"/>
</dbReference>
<dbReference type="OrthoDB" id="5590282at2759"/>
<evidence type="ECO:0000259" key="6">
    <source>
        <dbReference type="SMART" id="SM01332"/>
    </source>
</evidence>
<dbReference type="Proteomes" id="UP000594454">
    <property type="component" value="Chromosome 2"/>
</dbReference>
<dbReference type="GO" id="GO:0005634">
    <property type="term" value="C:nucleus"/>
    <property type="evidence" value="ECO:0007669"/>
    <property type="project" value="UniProtKB-ARBA"/>
</dbReference>
<keyword evidence="3" id="KW-0131">Cell cycle</keyword>
<dbReference type="FunCoup" id="A0A7R8UHP0">
    <property type="interactions" value="753"/>
</dbReference>
<organism evidence="7 8">
    <name type="scientific">Hermetia illucens</name>
    <name type="common">Black soldier fly</name>
    <dbReference type="NCBI Taxonomy" id="343691"/>
    <lineage>
        <taxon>Eukaryota</taxon>
        <taxon>Metazoa</taxon>
        <taxon>Ecdysozoa</taxon>
        <taxon>Arthropoda</taxon>
        <taxon>Hexapoda</taxon>
        <taxon>Insecta</taxon>
        <taxon>Pterygota</taxon>
        <taxon>Neoptera</taxon>
        <taxon>Endopterygota</taxon>
        <taxon>Diptera</taxon>
        <taxon>Brachycera</taxon>
        <taxon>Stratiomyomorpha</taxon>
        <taxon>Stratiomyidae</taxon>
        <taxon>Hermetiinae</taxon>
        <taxon>Hermetia</taxon>
    </lineage>
</organism>
<dbReference type="Pfam" id="PF02984">
    <property type="entry name" value="Cyclin_C"/>
    <property type="match status" value="1"/>
</dbReference>
<dbReference type="InterPro" id="IPR006671">
    <property type="entry name" value="Cyclin_N"/>
</dbReference>
<dbReference type="InterPro" id="IPR048258">
    <property type="entry name" value="Cyclins_cyclin-box"/>
</dbReference>
<reference evidence="7 8" key="1">
    <citation type="submission" date="2020-11" db="EMBL/GenBank/DDBJ databases">
        <authorList>
            <person name="Wallbank WR R."/>
            <person name="Pardo Diaz C."/>
            <person name="Kozak K."/>
            <person name="Martin S."/>
            <person name="Jiggins C."/>
            <person name="Moest M."/>
            <person name="Warren A I."/>
            <person name="Generalovic N T."/>
            <person name="Byers J.R.P. K."/>
            <person name="Montejo-Kovacevich G."/>
            <person name="Yen C E."/>
        </authorList>
    </citation>
    <scope>NUCLEOTIDE SEQUENCE [LARGE SCALE GENOMIC DNA]</scope>
</reference>
<dbReference type="AlphaFoldDB" id="A0A7R8UHP0"/>
<keyword evidence="1" id="KW-0132">Cell division</keyword>
<dbReference type="PIRSF" id="PIRSF001771">
    <property type="entry name" value="Cyclin_A_B_D_E"/>
    <property type="match status" value="1"/>
</dbReference>
<feature type="domain" description="Cyclin C-terminal" evidence="6">
    <location>
        <begin position="315"/>
        <end position="432"/>
    </location>
</feature>
<keyword evidence="8" id="KW-1185">Reference proteome</keyword>
<protein>
    <recommendedName>
        <fullName evidence="9">Cyclin A</fullName>
    </recommendedName>
</protein>
<feature type="domain" description="Cyclin-like" evidence="5">
    <location>
        <begin position="319"/>
        <end position="401"/>
    </location>
</feature>
<evidence type="ECO:0000313" key="7">
    <source>
        <dbReference type="EMBL" id="CAD7080981.1"/>
    </source>
</evidence>
<dbReference type="InterPro" id="IPR036915">
    <property type="entry name" value="Cyclin-like_sf"/>
</dbReference>
<proteinExistence type="inferred from homology"/>
<dbReference type="GO" id="GO:0051301">
    <property type="term" value="P:cell division"/>
    <property type="evidence" value="ECO:0007669"/>
    <property type="project" value="UniProtKB-KW"/>
</dbReference>
<evidence type="ECO:0000259" key="5">
    <source>
        <dbReference type="SMART" id="SM00385"/>
    </source>
</evidence>